<keyword evidence="1" id="KW-0175">Coiled coil</keyword>
<accession>A0AAD1BJS2</accession>
<dbReference type="EMBL" id="AP014925">
    <property type="protein sequence ID" value="BAR96548.1"/>
    <property type="molecule type" value="Genomic_DNA"/>
</dbReference>
<evidence type="ECO:0000256" key="1">
    <source>
        <dbReference type="SAM" id="Coils"/>
    </source>
</evidence>
<name>A0AAD1BJS2_PREIN</name>
<protein>
    <submittedName>
        <fullName evidence="2">Uncharacterized protein</fullName>
    </submittedName>
</protein>
<dbReference type="AlphaFoldDB" id="A0AAD1BJS2"/>
<gene>
    <name evidence="2" type="ORF">PI172_1820</name>
</gene>
<evidence type="ECO:0000313" key="2">
    <source>
        <dbReference type="EMBL" id="BAR96548.1"/>
    </source>
</evidence>
<organism evidence="2 3">
    <name type="scientific">Prevotella intermedia</name>
    <dbReference type="NCBI Taxonomy" id="28131"/>
    <lineage>
        <taxon>Bacteria</taxon>
        <taxon>Pseudomonadati</taxon>
        <taxon>Bacteroidota</taxon>
        <taxon>Bacteroidia</taxon>
        <taxon>Bacteroidales</taxon>
        <taxon>Prevotellaceae</taxon>
        <taxon>Prevotella</taxon>
    </lineage>
</organism>
<sequence length="96" mass="10889">MEKIVISYEVNAMWLLTGTGYETLPNQPEEVPSPLTDQSLLTDFFKTYEPYIQRKDAKIIQQAEEIGQLKEQVRQLTIEKERLAANAQSSTTANVG</sequence>
<evidence type="ECO:0000313" key="3">
    <source>
        <dbReference type="Proteomes" id="UP000067008"/>
    </source>
</evidence>
<dbReference type="Proteomes" id="UP000067008">
    <property type="component" value="Chromosome 2"/>
</dbReference>
<proteinExistence type="predicted"/>
<reference evidence="2 3" key="1">
    <citation type="submission" date="2015-07" db="EMBL/GenBank/DDBJ databases">
        <title>Complete genome sequence of Prevotella intermedia strain 17-2.</title>
        <authorList>
            <person name="Nambu T."/>
        </authorList>
    </citation>
    <scope>NUCLEOTIDE SEQUENCE [LARGE SCALE GENOMIC DNA]</scope>
    <source>
        <strain evidence="2 3">17-2</strain>
    </source>
</reference>
<feature type="coiled-coil region" evidence="1">
    <location>
        <begin position="52"/>
        <end position="86"/>
    </location>
</feature>